<evidence type="ECO:0000256" key="4">
    <source>
        <dbReference type="SAM" id="SignalP"/>
    </source>
</evidence>
<dbReference type="Pfam" id="PF17678">
    <property type="entry name" value="Glyco_hydro_92N"/>
    <property type="match status" value="1"/>
</dbReference>
<comment type="subunit">
    <text evidence="2">Monomer.</text>
</comment>
<dbReference type="Pfam" id="PF07971">
    <property type="entry name" value="Glyco_hydro_92"/>
    <property type="match status" value="1"/>
</dbReference>
<dbReference type="PANTHER" id="PTHR12143:SF43">
    <property type="entry name" value="PUTATIVE-RELATED"/>
    <property type="match status" value="1"/>
</dbReference>
<feature type="domain" description="Glycosyl hydrolase family 92" evidence="5">
    <location>
        <begin position="261"/>
        <end position="374"/>
    </location>
</feature>
<dbReference type="InterPro" id="IPR041371">
    <property type="entry name" value="GH92_N"/>
</dbReference>
<comment type="cofactor">
    <cofactor evidence="1">
        <name>Ca(2+)</name>
        <dbReference type="ChEBI" id="CHEBI:29108"/>
    </cofactor>
</comment>
<dbReference type="Proteomes" id="UP000019131">
    <property type="component" value="Unassembled WGS sequence"/>
</dbReference>
<dbReference type="GO" id="GO:0005975">
    <property type="term" value="P:carbohydrate metabolic process"/>
    <property type="evidence" value="ECO:0007669"/>
    <property type="project" value="InterPro"/>
</dbReference>
<protein>
    <submittedName>
        <fullName evidence="7">Alpha-1,2-mannosidase</fullName>
    </submittedName>
</protein>
<feature type="signal peptide" evidence="4">
    <location>
        <begin position="1"/>
        <end position="19"/>
    </location>
</feature>
<accession>W4UU45</accession>
<feature type="domain" description="Glycosyl hydrolase family 92 N-terminal" evidence="6">
    <location>
        <begin position="28"/>
        <end position="255"/>
    </location>
</feature>
<name>W4UU45_9BACE</name>
<evidence type="ECO:0000313" key="8">
    <source>
        <dbReference type="Proteomes" id="UP000019131"/>
    </source>
</evidence>
<evidence type="ECO:0000259" key="6">
    <source>
        <dbReference type="Pfam" id="PF17678"/>
    </source>
</evidence>
<dbReference type="FunFam" id="2.70.98.10:FF:000013">
    <property type="entry name" value="Putative alpha-1,2-mannosidase"/>
    <property type="match status" value="1"/>
</dbReference>
<evidence type="ECO:0000256" key="2">
    <source>
        <dbReference type="ARBA" id="ARBA00011245"/>
    </source>
</evidence>
<comment type="caution">
    <text evidence="7">The sequence shown here is derived from an EMBL/GenBank/DDBJ whole genome shotgun (WGS) entry which is preliminary data.</text>
</comment>
<dbReference type="GO" id="GO:0000224">
    <property type="term" value="F:peptide-N4-(N-acetyl-beta-glucosaminyl)asparagine amidase activity"/>
    <property type="evidence" value="ECO:0007669"/>
    <property type="project" value="TreeGrafter"/>
</dbReference>
<evidence type="ECO:0000259" key="5">
    <source>
        <dbReference type="Pfam" id="PF07971"/>
    </source>
</evidence>
<dbReference type="InterPro" id="IPR008928">
    <property type="entry name" value="6-hairpin_glycosidase_sf"/>
</dbReference>
<dbReference type="STRING" id="1445607.JCM10512_2314"/>
<dbReference type="InterPro" id="IPR012939">
    <property type="entry name" value="Glyco_hydro_92"/>
</dbReference>
<dbReference type="GO" id="GO:0005829">
    <property type="term" value="C:cytosol"/>
    <property type="evidence" value="ECO:0007669"/>
    <property type="project" value="TreeGrafter"/>
</dbReference>
<dbReference type="PANTHER" id="PTHR12143">
    <property type="entry name" value="PEPTIDE N-GLYCANASE PNGASE -RELATED"/>
    <property type="match status" value="1"/>
</dbReference>
<dbReference type="GO" id="GO:0030246">
    <property type="term" value="F:carbohydrate binding"/>
    <property type="evidence" value="ECO:0007669"/>
    <property type="project" value="InterPro"/>
</dbReference>
<dbReference type="GO" id="GO:0006516">
    <property type="term" value="P:glycoprotein catabolic process"/>
    <property type="evidence" value="ECO:0007669"/>
    <property type="project" value="TreeGrafter"/>
</dbReference>
<evidence type="ECO:0000313" key="7">
    <source>
        <dbReference type="EMBL" id="GAE84004.1"/>
    </source>
</evidence>
<evidence type="ECO:0000256" key="1">
    <source>
        <dbReference type="ARBA" id="ARBA00001913"/>
    </source>
</evidence>
<organism evidence="7 8">
    <name type="scientific">Bacteroides reticulotermitis JCM 10512</name>
    <dbReference type="NCBI Taxonomy" id="1445607"/>
    <lineage>
        <taxon>Bacteria</taxon>
        <taxon>Pseudomonadati</taxon>
        <taxon>Bacteroidota</taxon>
        <taxon>Bacteroidia</taxon>
        <taxon>Bacteroidales</taxon>
        <taxon>Bacteroidaceae</taxon>
        <taxon>Bacteroides</taxon>
    </lineage>
</organism>
<dbReference type="InterPro" id="IPR005887">
    <property type="entry name" value="GH92_a_mannosidase_put"/>
</dbReference>
<dbReference type="SUPFAM" id="SSF48208">
    <property type="entry name" value="Six-hairpin glycosidases"/>
    <property type="match status" value="1"/>
</dbReference>
<dbReference type="Gene3D" id="1.20.1050.60">
    <property type="entry name" value="alpha-1,2-mannosidase"/>
    <property type="match status" value="1"/>
</dbReference>
<dbReference type="EMBL" id="BAIV01000013">
    <property type="protein sequence ID" value="GAE84004.1"/>
    <property type="molecule type" value="Genomic_DNA"/>
</dbReference>
<proteinExistence type="predicted"/>
<keyword evidence="4" id="KW-0732">Signal</keyword>
<sequence length="404" mass="45727">MKRITLVVFTLFTVWGLHAKTVTGPVDYVSPLVGTQSKHSLSTGNTYPAIALPWGMNFWVPQTGKMGDGWAYTYDAEKIRGFKQTHQPSPWINDYGQFSIMPVTGKAVFDQDQRASWFSHKAEVATPYYYKVYLADHDVVTEIAPTERAAAFRFTFPENDHSYVVIDAFDKGSFIKVIPSENKVIGYTTRNSGGVPANFKNYFVLVFDKPFTYTAAVTNGTIDTEKLEAKENHAGALVGFKTRRGEQVNVRVASSFISPEQAEQNLKELGSDNVDRIAAKGRKVWNDVLERIEVQDDDIDHLRTFYSCLYRSVLFPRSFYEINSKGDAVHYSPYNGEVLPGYMFTDTGFWDTFRCLFPFVNLVYPSMSAKMQEGWSIPIKRVDSCRSGQVRDTGAAWWVITPLL</sequence>
<gene>
    <name evidence="7" type="ORF">JCM10512_2314</name>
</gene>
<keyword evidence="8" id="KW-1185">Reference proteome</keyword>
<keyword evidence="3" id="KW-0106">Calcium</keyword>
<dbReference type="Gene3D" id="2.70.98.10">
    <property type="match status" value="1"/>
</dbReference>
<evidence type="ECO:0000256" key="3">
    <source>
        <dbReference type="ARBA" id="ARBA00022837"/>
    </source>
</evidence>
<feature type="chain" id="PRO_5004851489" evidence="4">
    <location>
        <begin position="20"/>
        <end position="404"/>
    </location>
</feature>
<reference evidence="7 8" key="1">
    <citation type="journal article" date="2014" name="Genome Announc.">
        <title>Draft Genome Sequence of Bacteroides reticulotermitis Strain JCM 10512T, Isolated from the Gut of a Termite.</title>
        <authorList>
            <person name="Yuki M."/>
            <person name="Oshima K."/>
            <person name="Suda W."/>
            <person name="Sakamoto M."/>
            <person name="Iida T."/>
            <person name="Hattori M."/>
            <person name="Ohkuma M."/>
        </authorList>
    </citation>
    <scope>NUCLEOTIDE SEQUENCE [LARGE SCALE GENOMIC DNA]</scope>
    <source>
        <strain evidence="7 8">JCM 10512</strain>
    </source>
</reference>
<dbReference type="InterPro" id="IPR014718">
    <property type="entry name" value="GH-type_carb-bd"/>
</dbReference>
<dbReference type="AlphaFoldDB" id="W4UU45"/>
<dbReference type="InterPro" id="IPR050883">
    <property type="entry name" value="PNGase"/>
</dbReference>
<dbReference type="NCBIfam" id="TIGR01180">
    <property type="entry name" value="aman2_put"/>
    <property type="match status" value="1"/>
</dbReference>